<dbReference type="Proteomes" id="UP001553715">
    <property type="component" value="Unassembled WGS sequence"/>
</dbReference>
<dbReference type="EMBL" id="JBFBMH010000019">
    <property type="protein sequence ID" value="MEW1975927.1"/>
    <property type="molecule type" value="Genomic_DNA"/>
</dbReference>
<evidence type="ECO:0000313" key="2">
    <source>
        <dbReference type="Proteomes" id="UP001553715"/>
    </source>
</evidence>
<keyword evidence="2" id="KW-1185">Reference proteome</keyword>
<dbReference type="RefSeq" id="WP_052166654.1">
    <property type="nucleotide sequence ID" value="NZ_JBFBMH010000019.1"/>
</dbReference>
<comment type="caution">
    <text evidence="1">The sequence shown here is derived from an EMBL/GenBank/DDBJ whole genome shotgun (WGS) entry which is preliminary data.</text>
</comment>
<name>A0ABV3LJ42_9MICO</name>
<accession>A0ABV3LJ42</accession>
<sequence length="213" mass="22755">MDDVEVIRTIERAPMRTVRTEDIGAIVTNTTRTIARLIRKGAVTKLAHGVYTVPPDGADARGWKPPLEAGALALATARFGPRAVVLMGAGAARHWHAIPRAIGITTIAVGERGIKPVELATGGRVHFVFRRIDEVDATLEQTVLGAALVTSPPQTLFDLLANRTVRAALGEGQHSEAVANLAARVTRAQFQRVLEQSSRVPPSARALLASLED</sequence>
<organism evidence="1 2">
    <name type="scientific">Microbacterium profundi</name>
    <dbReference type="NCBI Taxonomy" id="450380"/>
    <lineage>
        <taxon>Bacteria</taxon>
        <taxon>Bacillati</taxon>
        <taxon>Actinomycetota</taxon>
        <taxon>Actinomycetes</taxon>
        <taxon>Micrococcales</taxon>
        <taxon>Microbacteriaceae</taxon>
        <taxon>Microbacterium</taxon>
    </lineage>
</organism>
<gene>
    <name evidence="1" type="ORF">AB0301_12750</name>
</gene>
<reference evidence="1 2" key="1">
    <citation type="submission" date="2024-06" db="EMBL/GenBank/DDBJ databases">
        <title>The Natural Products Discovery Center: Release of the First 8490 Sequenced Strains for Exploring Actinobacteria Biosynthetic Diversity.</title>
        <authorList>
            <person name="Kalkreuter E."/>
            <person name="Kautsar S.A."/>
            <person name="Yang D."/>
            <person name="Bader C.D."/>
            <person name="Teijaro C.N."/>
            <person name="Fluegel L."/>
            <person name="Davis C.M."/>
            <person name="Simpson J.R."/>
            <person name="Lauterbach L."/>
            <person name="Steele A.D."/>
            <person name="Gui C."/>
            <person name="Meng S."/>
            <person name="Li G."/>
            <person name="Viehrig K."/>
            <person name="Ye F."/>
            <person name="Su P."/>
            <person name="Kiefer A.F."/>
            <person name="Nichols A."/>
            <person name="Cepeda A.J."/>
            <person name="Yan W."/>
            <person name="Fan B."/>
            <person name="Jiang Y."/>
            <person name="Adhikari A."/>
            <person name="Zheng C.-J."/>
            <person name="Schuster L."/>
            <person name="Cowan T.M."/>
            <person name="Smanski M.J."/>
            <person name="Chevrette M.G."/>
            <person name="De Carvalho L.P.S."/>
            <person name="Shen B."/>
        </authorList>
    </citation>
    <scope>NUCLEOTIDE SEQUENCE [LARGE SCALE GENOMIC DNA]</scope>
    <source>
        <strain evidence="1 2">NPDC077434</strain>
    </source>
</reference>
<protein>
    <submittedName>
        <fullName evidence="1">Type IV toxin-antitoxin system AbiEi family antitoxin domain-containing protein</fullName>
    </submittedName>
</protein>
<evidence type="ECO:0000313" key="1">
    <source>
        <dbReference type="EMBL" id="MEW1975927.1"/>
    </source>
</evidence>
<proteinExistence type="predicted"/>